<keyword evidence="1" id="KW-1133">Transmembrane helix</keyword>
<keyword evidence="1" id="KW-0472">Membrane</keyword>
<evidence type="ECO:0000313" key="2">
    <source>
        <dbReference type="EMBL" id="CAF4204240.1"/>
    </source>
</evidence>
<evidence type="ECO:0000313" key="4">
    <source>
        <dbReference type="Proteomes" id="UP000681720"/>
    </source>
</evidence>
<evidence type="ECO:0000313" key="3">
    <source>
        <dbReference type="EMBL" id="CAF4326357.1"/>
    </source>
</evidence>
<proteinExistence type="predicted"/>
<dbReference type="EMBL" id="CAJOBJ010041027">
    <property type="protein sequence ID" value="CAF4326357.1"/>
    <property type="molecule type" value="Genomic_DNA"/>
</dbReference>
<accession>A0A8S2U6Y6</accession>
<evidence type="ECO:0000256" key="1">
    <source>
        <dbReference type="SAM" id="Phobius"/>
    </source>
</evidence>
<dbReference type="EMBL" id="CAJOBH010018190">
    <property type="protein sequence ID" value="CAF4204240.1"/>
    <property type="molecule type" value="Genomic_DNA"/>
</dbReference>
<feature type="transmembrane region" description="Helical" evidence="1">
    <location>
        <begin position="45"/>
        <end position="65"/>
    </location>
</feature>
<name>A0A8S2U6Y6_9BILA</name>
<dbReference type="Proteomes" id="UP000681967">
    <property type="component" value="Unassembled WGS sequence"/>
</dbReference>
<reference evidence="3" key="1">
    <citation type="submission" date="2021-02" db="EMBL/GenBank/DDBJ databases">
        <authorList>
            <person name="Nowell W R."/>
        </authorList>
    </citation>
    <scope>NUCLEOTIDE SEQUENCE</scope>
</reference>
<organism evidence="3 4">
    <name type="scientific">Rotaria magnacalcarata</name>
    <dbReference type="NCBI Taxonomy" id="392030"/>
    <lineage>
        <taxon>Eukaryota</taxon>
        <taxon>Metazoa</taxon>
        <taxon>Spiralia</taxon>
        <taxon>Gnathifera</taxon>
        <taxon>Rotifera</taxon>
        <taxon>Eurotatoria</taxon>
        <taxon>Bdelloidea</taxon>
        <taxon>Philodinida</taxon>
        <taxon>Philodinidae</taxon>
        <taxon>Rotaria</taxon>
    </lineage>
</organism>
<comment type="caution">
    <text evidence="3">The sequence shown here is derived from an EMBL/GenBank/DDBJ whole genome shotgun (WGS) entry which is preliminary data.</text>
</comment>
<feature type="non-terminal residue" evidence="3">
    <location>
        <position position="66"/>
    </location>
</feature>
<protein>
    <submittedName>
        <fullName evidence="3">Uncharacterized protein</fullName>
    </submittedName>
</protein>
<keyword evidence="1" id="KW-0812">Transmembrane</keyword>
<sequence length="66" mass="7500">MVPYDYARRSSAMLHQFIKLNLLSDSDKTTEKNKVEKMNTKKRRAGLIALALIIATIILIGLTSFF</sequence>
<dbReference type="Proteomes" id="UP000681720">
    <property type="component" value="Unassembled WGS sequence"/>
</dbReference>
<dbReference type="AlphaFoldDB" id="A0A8S2U6Y6"/>
<gene>
    <name evidence="2" type="ORF">BYL167_LOCUS23777</name>
    <name evidence="3" type="ORF">GIL414_LOCUS26922</name>
</gene>